<keyword evidence="2" id="KW-1133">Transmembrane helix</keyword>
<evidence type="ECO:0000259" key="3">
    <source>
        <dbReference type="Pfam" id="PF13843"/>
    </source>
</evidence>
<dbReference type="AlphaFoldDB" id="A0A9P0KDJ2"/>
<dbReference type="OrthoDB" id="6760581at2759"/>
<evidence type="ECO:0000256" key="1">
    <source>
        <dbReference type="SAM" id="MobiDB-lite"/>
    </source>
</evidence>
<dbReference type="Pfam" id="PF13843">
    <property type="entry name" value="DDE_Tnp_1_7"/>
    <property type="match status" value="1"/>
</dbReference>
<name>A0A9P0KDJ2_ACAOB</name>
<keyword evidence="5" id="KW-1185">Reference proteome</keyword>
<evidence type="ECO:0000256" key="2">
    <source>
        <dbReference type="SAM" id="Phobius"/>
    </source>
</evidence>
<dbReference type="InterPro" id="IPR029526">
    <property type="entry name" value="PGBD"/>
</dbReference>
<sequence>MDPFENLKTISARCFYKKKTDFIPVLPANLEISDISDKSDSDNENLEDDVLRLGSNDADDVNPLPCSSRSTVEVIQNNSSSSDESDDEEIKPIASKRRKKSNRRIQKADVVSNWVEEDLPNFKKPTSDVNFGDDNYHYPLQYFLEFFSYECIELIVKESNLYCTQMTGKSLDTDNKEVTNFIAILIYMGVISLPSYKDYWSATLRIESIANVMSLRRFKQLRRYIHFNDNSLVGSSQDRFYKIRPLLDIVNRNCSKFEIENRFSIDETMVPYKGTRAGNLRQYMKNKPHKWGYKFFMRAGVSGLIYSFIPYQGKNTFSLLDGTAMQLAENELAMGVGSSVVIALTKTIQNPAHSIVYFDNYFSSVNLFLYLKHRFNIYSLGTLRNNRLNGCQLISDKELLKKGRGKYDYKSTNRECIIVKWADNKCVLIGSTIHGVSPENTLRRYCKEKKGKTNIPCPSIIMEYNRHMGGVDKSNSLVGLYRTPGRAKRWYFPIFAYIIDMCIVNAWLLYKENNKNEKKCMPLKEFRCDIAKGLSTTGKPKPGRPVSSPKSNSIIIHPVVPRPSDVTRKDTVGHWPVHTTKGRCRMCTTGFSRIMCRKCMCRLCLNDKNNCFVHFHL</sequence>
<keyword evidence="2" id="KW-0812">Transmembrane</keyword>
<protein>
    <recommendedName>
        <fullName evidence="3">PiggyBac transposable element-derived protein domain-containing protein</fullName>
    </recommendedName>
</protein>
<feature type="region of interest" description="Disordered" evidence="1">
    <location>
        <begin position="72"/>
        <end position="101"/>
    </location>
</feature>
<evidence type="ECO:0000313" key="4">
    <source>
        <dbReference type="EMBL" id="CAH1970989.1"/>
    </source>
</evidence>
<dbReference type="EMBL" id="CAKOFQ010006780">
    <property type="protein sequence ID" value="CAH1970989.1"/>
    <property type="molecule type" value="Genomic_DNA"/>
</dbReference>
<comment type="caution">
    <text evidence="4">The sequence shown here is derived from an EMBL/GenBank/DDBJ whole genome shotgun (WGS) entry which is preliminary data.</text>
</comment>
<organism evidence="4 5">
    <name type="scientific">Acanthoscelides obtectus</name>
    <name type="common">Bean weevil</name>
    <name type="synonym">Bruchus obtectus</name>
    <dbReference type="NCBI Taxonomy" id="200917"/>
    <lineage>
        <taxon>Eukaryota</taxon>
        <taxon>Metazoa</taxon>
        <taxon>Ecdysozoa</taxon>
        <taxon>Arthropoda</taxon>
        <taxon>Hexapoda</taxon>
        <taxon>Insecta</taxon>
        <taxon>Pterygota</taxon>
        <taxon>Neoptera</taxon>
        <taxon>Endopterygota</taxon>
        <taxon>Coleoptera</taxon>
        <taxon>Polyphaga</taxon>
        <taxon>Cucujiformia</taxon>
        <taxon>Chrysomeloidea</taxon>
        <taxon>Chrysomelidae</taxon>
        <taxon>Bruchinae</taxon>
        <taxon>Bruchini</taxon>
        <taxon>Acanthoscelides</taxon>
    </lineage>
</organism>
<dbReference type="PANTHER" id="PTHR47272:SF1">
    <property type="entry name" value="PIGGYBAC TRANSPOSABLE ELEMENT-DERIVED PROTEIN 3-LIKE"/>
    <property type="match status" value="1"/>
</dbReference>
<dbReference type="Proteomes" id="UP001152888">
    <property type="component" value="Unassembled WGS sequence"/>
</dbReference>
<accession>A0A9P0KDJ2</accession>
<keyword evidence="2" id="KW-0472">Membrane</keyword>
<evidence type="ECO:0000313" key="5">
    <source>
        <dbReference type="Proteomes" id="UP001152888"/>
    </source>
</evidence>
<feature type="transmembrane region" description="Helical" evidence="2">
    <location>
        <begin position="490"/>
        <end position="510"/>
    </location>
</feature>
<gene>
    <name evidence="4" type="ORF">ACAOBT_LOCUS9213</name>
</gene>
<dbReference type="PANTHER" id="PTHR47272">
    <property type="entry name" value="DDE_TNP_1_7 DOMAIN-CONTAINING PROTEIN"/>
    <property type="match status" value="1"/>
</dbReference>
<proteinExistence type="predicted"/>
<reference evidence="4" key="1">
    <citation type="submission" date="2022-03" db="EMBL/GenBank/DDBJ databases">
        <authorList>
            <person name="Sayadi A."/>
        </authorList>
    </citation>
    <scope>NUCLEOTIDE SEQUENCE</scope>
</reference>
<feature type="domain" description="PiggyBac transposable element-derived protein" evidence="3">
    <location>
        <begin position="139"/>
        <end position="507"/>
    </location>
</feature>